<dbReference type="InterPro" id="IPR029069">
    <property type="entry name" value="HotDog_dom_sf"/>
</dbReference>
<dbReference type="Gene3D" id="3.10.129.10">
    <property type="entry name" value="Hotdog Thioesterase"/>
    <property type="match status" value="1"/>
</dbReference>
<dbReference type="PANTHER" id="PTHR43437">
    <property type="entry name" value="HYDROXYACYL-THIOESTER DEHYDRATASE TYPE 2, MITOCHONDRIAL-RELATED"/>
    <property type="match status" value="1"/>
</dbReference>
<dbReference type="Proteomes" id="UP000010847">
    <property type="component" value="Chromosome"/>
</dbReference>
<dbReference type="Pfam" id="PF01575">
    <property type="entry name" value="MaoC_dehydratas"/>
    <property type="match status" value="1"/>
</dbReference>
<dbReference type="RefSeq" id="WP_006715317.1">
    <property type="nucleotide sequence ID" value="NZ_CP007032.1"/>
</dbReference>
<dbReference type="eggNOG" id="COG2030">
    <property type="taxonomic scope" value="Bacteria"/>
</dbReference>
<gene>
    <name evidence="3" type="ORF">DESME_03295</name>
</gene>
<dbReference type="OrthoDB" id="9801625at2"/>
<dbReference type="AlphaFoldDB" id="W0EAX0"/>
<dbReference type="GO" id="GO:0019171">
    <property type="term" value="F:(3R)-hydroxyacyl-[acyl-carrier-protein] dehydratase activity"/>
    <property type="evidence" value="ECO:0007669"/>
    <property type="project" value="TreeGrafter"/>
</dbReference>
<reference evidence="3 4" key="1">
    <citation type="submission" date="2013-12" db="EMBL/GenBank/DDBJ databases">
        <authorList>
            <consortium name="DOE Joint Genome Institute"/>
            <person name="Smidt H."/>
            <person name="Huntemann M."/>
            <person name="Han J."/>
            <person name="Chen A."/>
            <person name="Kyrpides N."/>
            <person name="Mavromatis K."/>
            <person name="Markowitz V."/>
            <person name="Palaniappan K."/>
            <person name="Ivanova N."/>
            <person name="Schaumberg A."/>
            <person name="Pati A."/>
            <person name="Liolios K."/>
            <person name="Nordberg H.P."/>
            <person name="Cantor M.N."/>
            <person name="Hua S.X."/>
            <person name="Woyke T."/>
        </authorList>
    </citation>
    <scope>NUCLEOTIDE SEQUENCE [LARGE SCALE GENOMIC DNA]</scope>
    <source>
        <strain evidence="4">DSM 15288</strain>
    </source>
</reference>
<dbReference type="InterPro" id="IPR002539">
    <property type="entry name" value="MaoC-like_dom"/>
</dbReference>
<dbReference type="HOGENOM" id="CLU_094876_3_3_9"/>
<sequence>MKELAYADMNVGDSASLSKTVTESDILSFAGLTMDFNPVHVNAEYAKESIFKERIAHGMLSAGFISAVLGTTLPGPNAIYLGQELKFTAPVKIGDTVTATATIIEKKDEKRILKLKTVVTNQRGEVVVDGNAVIKKIGL</sequence>
<dbReference type="STRING" id="871968.DESME_03295"/>
<proteinExistence type="predicted"/>
<keyword evidence="4" id="KW-1185">Reference proteome</keyword>
<feature type="domain" description="MaoC-like" evidence="2">
    <location>
        <begin position="17"/>
        <end position="115"/>
    </location>
</feature>
<protein>
    <submittedName>
        <fullName evidence="3">Enoyl-CoA hydratase</fullName>
    </submittedName>
</protein>
<evidence type="ECO:0000313" key="4">
    <source>
        <dbReference type="Proteomes" id="UP000010847"/>
    </source>
</evidence>
<accession>W0EAX0</accession>
<evidence type="ECO:0000259" key="2">
    <source>
        <dbReference type="Pfam" id="PF01575"/>
    </source>
</evidence>
<evidence type="ECO:0000313" key="3">
    <source>
        <dbReference type="EMBL" id="AHF06186.1"/>
    </source>
</evidence>
<evidence type="ECO:0000256" key="1">
    <source>
        <dbReference type="ARBA" id="ARBA00023239"/>
    </source>
</evidence>
<dbReference type="FunFam" id="3.10.129.10:FF:000042">
    <property type="entry name" value="MaoC domain protein dehydratase"/>
    <property type="match status" value="1"/>
</dbReference>
<dbReference type="PANTHER" id="PTHR43437:SF3">
    <property type="entry name" value="HYDROXYACYL-THIOESTER DEHYDRATASE TYPE 2, MITOCHONDRIAL"/>
    <property type="match status" value="1"/>
</dbReference>
<dbReference type="KEGG" id="dmt:DESME_03295"/>
<dbReference type="EMBL" id="CP007032">
    <property type="protein sequence ID" value="AHF06186.1"/>
    <property type="molecule type" value="Genomic_DNA"/>
</dbReference>
<dbReference type="CDD" id="cd03449">
    <property type="entry name" value="R_hydratase"/>
    <property type="match status" value="1"/>
</dbReference>
<keyword evidence="1" id="KW-0456">Lyase</keyword>
<dbReference type="GO" id="GO:0006633">
    <property type="term" value="P:fatty acid biosynthetic process"/>
    <property type="evidence" value="ECO:0007669"/>
    <property type="project" value="TreeGrafter"/>
</dbReference>
<dbReference type="SUPFAM" id="SSF54637">
    <property type="entry name" value="Thioesterase/thiol ester dehydrase-isomerase"/>
    <property type="match status" value="1"/>
</dbReference>
<organism evidence="3 4">
    <name type="scientific">Desulfitobacterium metallireducens DSM 15288</name>
    <dbReference type="NCBI Taxonomy" id="871968"/>
    <lineage>
        <taxon>Bacteria</taxon>
        <taxon>Bacillati</taxon>
        <taxon>Bacillota</taxon>
        <taxon>Clostridia</taxon>
        <taxon>Eubacteriales</taxon>
        <taxon>Desulfitobacteriaceae</taxon>
        <taxon>Desulfitobacterium</taxon>
    </lineage>
</organism>
<dbReference type="InterPro" id="IPR050965">
    <property type="entry name" value="UPF0336/Enoyl-CoA_hydratase"/>
</dbReference>
<name>W0EAX0_9FIRM</name>